<evidence type="ECO:0000313" key="11">
    <source>
        <dbReference type="EMBL" id="CRX38906.1"/>
    </source>
</evidence>
<evidence type="ECO:0000256" key="2">
    <source>
        <dbReference type="ARBA" id="ARBA00022448"/>
    </source>
</evidence>
<accession>A0A0H5DQH7</accession>
<dbReference type="InterPro" id="IPR050790">
    <property type="entry name" value="ExbB/TolQ_transport"/>
</dbReference>
<dbReference type="PANTHER" id="PTHR30625:SF15">
    <property type="entry name" value="BIOPOLYMER TRANSPORT PROTEIN EXBB"/>
    <property type="match status" value="1"/>
</dbReference>
<dbReference type="Pfam" id="PF01618">
    <property type="entry name" value="MotA_ExbB"/>
    <property type="match status" value="1"/>
</dbReference>
<name>A0A0H5DQH7_9BACT</name>
<keyword evidence="7 9" id="KW-0472">Membrane</keyword>
<evidence type="ECO:0000313" key="12">
    <source>
        <dbReference type="Proteomes" id="UP000220251"/>
    </source>
</evidence>
<proteinExistence type="inferred from homology"/>
<dbReference type="OrthoDB" id="9805133at2"/>
<comment type="subcellular location">
    <subcellularLocation>
        <location evidence="1">Cell membrane</location>
        <topology evidence="1">Multi-pass membrane protein</topology>
    </subcellularLocation>
    <subcellularLocation>
        <location evidence="8">Membrane</location>
        <topology evidence="8">Multi-pass membrane protein</topology>
    </subcellularLocation>
</comment>
<protein>
    <submittedName>
        <fullName evidence="11">Putative biopolymer transport protein TolQ</fullName>
    </submittedName>
</protein>
<dbReference type="RefSeq" id="WP_098038767.1">
    <property type="nucleotide sequence ID" value="NZ_CWGJ01000025.1"/>
</dbReference>
<dbReference type="AlphaFoldDB" id="A0A0H5DQH7"/>
<sequence>MNALPFQVIYAANPFIDAYVNSDVLGKLIFIALVLLSVVTWIIVVHKGWITYQAKTTSSQFKKKVTLGVSNILNIDAEAPPSSYPNPFLTLYRVLKEKTIEILEKNKHFGATGEEAPFLSPSDINIVESHLSTAVAQETKHLEKYLYLLATVVSLGPFLGLLGTVWGILTTFSHLQAETSASTNQMVLGGLSLALATTVLGLIDAIPALIGYNYLKNSIRDFSVEMECFSSDILAQVEMQYRKVDID</sequence>
<keyword evidence="2 8" id="KW-0813">Transport</keyword>
<feature type="transmembrane region" description="Helical" evidence="9">
    <location>
        <begin position="145"/>
        <end position="169"/>
    </location>
</feature>
<evidence type="ECO:0000256" key="4">
    <source>
        <dbReference type="ARBA" id="ARBA00022692"/>
    </source>
</evidence>
<evidence type="ECO:0000256" key="8">
    <source>
        <dbReference type="RuleBase" id="RU004057"/>
    </source>
</evidence>
<keyword evidence="12" id="KW-1185">Reference proteome</keyword>
<gene>
    <name evidence="11" type="primary">tolQ</name>
    <name evidence="11" type="ORF">ELAC_1578</name>
</gene>
<dbReference type="GO" id="GO:0017038">
    <property type="term" value="P:protein import"/>
    <property type="evidence" value="ECO:0007669"/>
    <property type="project" value="TreeGrafter"/>
</dbReference>
<dbReference type="PANTHER" id="PTHR30625">
    <property type="entry name" value="PROTEIN TOLQ"/>
    <property type="match status" value="1"/>
</dbReference>
<evidence type="ECO:0000256" key="6">
    <source>
        <dbReference type="ARBA" id="ARBA00022989"/>
    </source>
</evidence>
<keyword evidence="6 9" id="KW-1133">Transmembrane helix</keyword>
<evidence type="ECO:0000256" key="3">
    <source>
        <dbReference type="ARBA" id="ARBA00022475"/>
    </source>
</evidence>
<dbReference type="InterPro" id="IPR002898">
    <property type="entry name" value="MotA_ExbB_proton_chnl"/>
</dbReference>
<dbReference type="Proteomes" id="UP000220251">
    <property type="component" value="Unassembled WGS sequence"/>
</dbReference>
<comment type="similarity">
    <text evidence="8">Belongs to the exbB/tolQ family.</text>
</comment>
<evidence type="ECO:0000256" key="1">
    <source>
        <dbReference type="ARBA" id="ARBA00004651"/>
    </source>
</evidence>
<keyword evidence="3" id="KW-1003">Cell membrane</keyword>
<feature type="transmembrane region" description="Helical" evidence="9">
    <location>
        <begin position="24"/>
        <end position="45"/>
    </location>
</feature>
<evidence type="ECO:0000259" key="10">
    <source>
        <dbReference type="Pfam" id="PF01618"/>
    </source>
</evidence>
<keyword evidence="5 8" id="KW-0653">Protein transport</keyword>
<dbReference type="EMBL" id="CWGJ01000025">
    <property type="protein sequence ID" value="CRX38906.1"/>
    <property type="molecule type" value="Genomic_DNA"/>
</dbReference>
<reference evidence="12" key="1">
    <citation type="submission" date="2015-06" db="EMBL/GenBank/DDBJ databases">
        <authorList>
            <person name="Bertelli C."/>
        </authorList>
    </citation>
    <scope>NUCLEOTIDE SEQUENCE [LARGE SCALE GENOMIC DNA]</scope>
    <source>
        <strain evidence="12">CRIB-30</strain>
    </source>
</reference>
<evidence type="ECO:0000256" key="7">
    <source>
        <dbReference type="ARBA" id="ARBA00023136"/>
    </source>
</evidence>
<keyword evidence="4 9" id="KW-0812">Transmembrane</keyword>
<evidence type="ECO:0000256" key="9">
    <source>
        <dbReference type="SAM" id="Phobius"/>
    </source>
</evidence>
<feature type="transmembrane region" description="Helical" evidence="9">
    <location>
        <begin position="189"/>
        <end position="210"/>
    </location>
</feature>
<dbReference type="GO" id="GO:0005886">
    <property type="term" value="C:plasma membrane"/>
    <property type="evidence" value="ECO:0007669"/>
    <property type="project" value="UniProtKB-SubCell"/>
</dbReference>
<evidence type="ECO:0000256" key="5">
    <source>
        <dbReference type="ARBA" id="ARBA00022927"/>
    </source>
</evidence>
<feature type="domain" description="MotA/TolQ/ExbB proton channel" evidence="10">
    <location>
        <begin position="123"/>
        <end position="227"/>
    </location>
</feature>
<organism evidence="11 12">
    <name type="scientific">Estrella lausannensis</name>
    <dbReference type="NCBI Taxonomy" id="483423"/>
    <lineage>
        <taxon>Bacteria</taxon>
        <taxon>Pseudomonadati</taxon>
        <taxon>Chlamydiota</taxon>
        <taxon>Chlamydiia</taxon>
        <taxon>Parachlamydiales</taxon>
        <taxon>Candidatus Criblamydiaceae</taxon>
        <taxon>Estrella</taxon>
    </lineage>
</organism>